<reference evidence="1 2" key="1">
    <citation type="submission" date="2013-03" db="EMBL/GenBank/DDBJ databases">
        <title>The Genome Sequence of Acinetobacter tandoii CIP 107469.</title>
        <authorList>
            <consortium name="The Broad Institute Genome Sequencing Platform"/>
            <consortium name="The Broad Institute Genome Sequencing Center for Infectious Disease"/>
            <person name="Cerqueira G."/>
            <person name="Feldgarden M."/>
            <person name="Courvalin P."/>
            <person name="Perichon B."/>
            <person name="Grillot-Courvalin C."/>
            <person name="Clermont D."/>
            <person name="Rocha E."/>
            <person name="Yoon E.-J."/>
            <person name="Nemec A."/>
            <person name="Walker B."/>
            <person name="Young S.K."/>
            <person name="Zeng Q."/>
            <person name="Gargeya S."/>
            <person name="Fitzgerald M."/>
            <person name="Haas B."/>
            <person name="Abouelleil A."/>
            <person name="Alvarado L."/>
            <person name="Arachchi H.M."/>
            <person name="Berlin A.M."/>
            <person name="Chapman S.B."/>
            <person name="Dewar J."/>
            <person name="Goldberg J."/>
            <person name="Griggs A."/>
            <person name="Gujja S."/>
            <person name="Hansen M."/>
            <person name="Howarth C."/>
            <person name="Imamovic A."/>
            <person name="Larimer J."/>
            <person name="McCowan C."/>
            <person name="Murphy C."/>
            <person name="Neiman D."/>
            <person name="Pearson M."/>
            <person name="Priest M."/>
            <person name="Roberts A."/>
            <person name="Saif S."/>
            <person name="Shea T."/>
            <person name="Sisk P."/>
            <person name="Sykes S."/>
            <person name="Wortman J."/>
            <person name="Nusbaum C."/>
            <person name="Birren B."/>
        </authorList>
    </citation>
    <scope>NUCLEOTIDE SEQUENCE [LARGE SCALE GENOMIC DNA]</scope>
    <source>
        <strain evidence="1 2">CIP 107469</strain>
    </source>
</reference>
<dbReference type="eggNOG" id="ENOG5031SEZ">
    <property type="taxonomic scope" value="Bacteria"/>
</dbReference>
<gene>
    <name evidence="1" type="ORF">I593_00041</name>
</gene>
<sequence length="296" mass="35215">MNNKFKGDLDFFELEDVSHRLEVIELILRDDEIPFSMKWAYGAGNSDIWLFEGTAKKNGNNYIAENIIGKKFKGSIGNDDGNDIVFTKVIYDQEFFELEIEGTILYKAQKFDFEGVLESVDDTREKQHKPNTKLKDTKEFPKPKKRNWNTHRKGLFFIKTEIEELPINFKSYIQANRTFILEIEKYEKILKGLNFSKNLFEWINECRYQISQFEWDIQRVIDSDYNIETFYDHKTFMAQCLEEILDRAPNSIPFRIDNLSEEQQDQIAEVDEYFYNVHEKLKKNGYSVYEAWIDAV</sequence>
<evidence type="ECO:0000313" key="2">
    <source>
        <dbReference type="Proteomes" id="UP000016201"/>
    </source>
</evidence>
<protein>
    <submittedName>
        <fullName evidence="1">Uncharacterized protein</fullName>
    </submittedName>
</protein>
<comment type="caution">
    <text evidence="1">The sequence shown here is derived from an EMBL/GenBank/DDBJ whole genome shotgun (WGS) entry which is preliminary data.</text>
</comment>
<keyword evidence="2" id="KW-1185">Reference proteome</keyword>
<organism evidence="1 2">
    <name type="scientific">Acinetobacter tandoii DSM 14970 = CIP 107469</name>
    <dbReference type="NCBI Taxonomy" id="1120927"/>
    <lineage>
        <taxon>Bacteria</taxon>
        <taxon>Pseudomonadati</taxon>
        <taxon>Pseudomonadota</taxon>
        <taxon>Gammaproteobacteria</taxon>
        <taxon>Moraxellales</taxon>
        <taxon>Moraxellaceae</taxon>
        <taxon>Acinetobacter</taxon>
    </lineage>
</organism>
<accession>R9BFU8</accession>
<name>R9BFU8_9GAMM</name>
<proteinExistence type="predicted"/>
<dbReference type="Proteomes" id="UP000016201">
    <property type="component" value="Unassembled WGS sequence"/>
</dbReference>
<dbReference type="OrthoDB" id="9886334at2"/>
<dbReference type="AlphaFoldDB" id="R9BFU8"/>
<dbReference type="RefSeq" id="WP_016165305.1">
    <property type="nucleotide sequence ID" value="NZ_JHZG01000012.1"/>
</dbReference>
<dbReference type="EMBL" id="AQFM01000005">
    <property type="protein sequence ID" value="EOR11261.1"/>
    <property type="molecule type" value="Genomic_DNA"/>
</dbReference>
<dbReference type="PATRIC" id="fig|1120927.3.peg.37"/>
<evidence type="ECO:0000313" key="1">
    <source>
        <dbReference type="EMBL" id="EOR11261.1"/>
    </source>
</evidence>